<name>A0A131ZWW0_SARSC</name>
<evidence type="ECO:0000313" key="8">
    <source>
        <dbReference type="Proteomes" id="UP000616769"/>
    </source>
</evidence>
<keyword evidence="3" id="KW-0812">Transmembrane</keyword>
<dbReference type="PANTHER" id="PTHR12316">
    <property type="entry name" value="NINJURIN-RELATED"/>
    <property type="match status" value="1"/>
</dbReference>
<keyword evidence="5" id="KW-1133">Transmembrane helix</keyword>
<dbReference type="AlphaFoldDB" id="A0A131ZWW0"/>
<dbReference type="InterPro" id="IPR007007">
    <property type="entry name" value="Ninjurin"/>
</dbReference>
<comment type="subcellular location">
    <subcellularLocation>
        <location evidence="1">Membrane</location>
        <topology evidence="1">Multi-pass membrane protein</topology>
    </subcellularLocation>
</comment>
<evidence type="ECO:0000256" key="2">
    <source>
        <dbReference type="ARBA" id="ARBA00008141"/>
    </source>
</evidence>
<dbReference type="VEuPathDB" id="VectorBase:SSCA001255"/>
<protein>
    <submittedName>
        <fullName evidence="7">Ninjurin-1-like protein</fullName>
    </submittedName>
</protein>
<dbReference type="GO" id="GO:0016020">
    <property type="term" value="C:membrane"/>
    <property type="evidence" value="ECO:0007669"/>
    <property type="project" value="UniProtKB-SubCell"/>
</dbReference>
<organism evidence="7 8">
    <name type="scientific">Sarcoptes scabiei</name>
    <name type="common">Itch mite</name>
    <name type="synonym">Acarus scabiei</name>
    <dbReference type="NCBI Taxonomy" id="52283"/>
    <lineage>
        <taxon>Eukaryota</taxon>
        <taxon>Metazoa</taxon>
        <taxon>Ecdysozoa</taxon>
        <taxon>Arthropoda</taxon>
        <taxon>Chelicerata</taxon>
        <taxon>Arachnida</taxon>
        <taxon>Acari</taxon>
        <taxon>Acariformes</taxon>
        <taxon>Sarcoptiformes</taxon>
        <taxon>Astigmata</taxon>
        <taxon>Psoroptidia</taxon>
        <taxon>Sarcoptoidea</taxon>
        <taxon>Sarcoptidae</taxon>
        <taxon>Sarcoptinae</taxon>
        <taxon>Sarcoptes</taxon>
    </lineage>
</organism>
<evidence type="ECO:0000313" key="7">
    <source>
        <dbReference type="EMBL" id="KPM03194.1"/>
    </source>
</evidence>
<evidence type="ECO:0000256" key="3">
    <source>
        <dbReference type="ARBA" id="ARBA00022692"/>
    </source>
</evidence>
<proteinExistence type="inferred from homology"/>
<dbReference type="OrthoDB" id="6114058at2759"/>
<evidence type="ECO:0000256" key="6">
    <source>
        <dbReference type="ARBA" id="ARBA00023136"/>
    </source>
</evidence>
<dbReference type="PANTHER" id="PTHR12316:SF17">
    <property type="entry name" value="NINJURIN C, ISOFORM D"/>
    <property type="match status" value="1"/>
</dbReference>
<evidence type="ECO:0000256" key="1">
    <source>
        <dbReference type="ARBA" id="ARBA00004141"/>
    </source>
</evidence>
<gene>
    <name evidence="7" type="ORF">QR98_0016240</name>
</gene>
<evidence type="ECO:0000256" key="4">
    <source>
        <dbReference type="ARBA" id="ARBA00022889"/>
    </source>
</evidence>
<reference evidence="7 8" key="1">
    <citation type="journal article" date="2015" name="Parasit. Vectors">
        <title>Draft genome of the scabies mite.</title>
        <authorList>
            <person name="Rider S.D.Jr."/>
            <person name="Morgan M.S."/>
            <person name="Arlian L.G."/>
        </authorList>
    </citation>
    <scope>NUCLEOTIDE SEQUENCE [LARGE SCALE GENOMIC DNA]</scope>
    <source>
        <strain evidence="7">Arlian Lab</strain>
    </source>
</reference>
<dbReference type="GO" id="GO:0042246">
    <property type="term" value="P:tissue regeneration"/>
    <property type="evidence" value="ECO:0007669"/>
    <property type="project" value="InterPro"/>
</dbReference>
<accession>A0A131ZWW0</accession>
<comment type="caution">
    <text evidence="7">The sequence shown here is derived from an EMBL/GenBank/DDBJ whole genome shotgun (WGS) entry which is preliminary data.</text>
</comment>
<keyword evidence="4" id="KW-0130">Cell adhesion</keyword>
<evidence type="ECO:0000256" key="5">
    <source>
        <dbReference type="ARBA" id="ARBA00022989"/>
    </source>
</evidence>
<dbReference type="GO" id="GO:0007155">
    <property type="term" value="P:cell adhesion"/>
    <property type="evidence" value="ECO:0007669"/>
    <property type="project" value="UniProtKB-KW"/>
</dbReference>
<comment type="similarity">
    <text evidence="2">Belongs to the ninjurin family.</text>
</comment>
<sequence length="71" mass="8116">MLILIGSSIFLQVLVGVLFIYLGYHNLENEDRQKRLNKMNNVTTIIVFIITVINVFIAGFGINNEMIDDDQ</sequence>
<dbReference type="Proteomes" id="UP000616769">
    <property type="component" value="Unassembled WGS sequence"/>
</dbReference>
<dbReference type="Pfam" id="PF04923">
    <property type="entry name" value="Ninjurin"/>
    <property type="match status" value="1"/>
</dbReference>
<keyword evidence="6" id="KW-0472">Membrane</keyword>
<dbReference type="EMBL" id="JXLN01004395">
    <property type="protein sequence ID" value="KPM03194.1"/>
    <property type="molecule type" value="Genomic_DNA"/>
</dbReference>